<sequence>MTAVSDPIIDNVLDTVGDQAVGRAVPRALTPFKIPAYRKLAAALVFSSFAGGVWLVALVWEVFRLGGSAPQLSFVSTMAAVGVIIPALLAGVVADRVPQKLILLAVAGVELTGMAFAAAAAYAGFSSVGLLAGTAFVTGMAMAFYYPAYSALLPSIVPAEDLMAVNGFEGMVRPTIGQAIGPAAAGAVIGVAAPSSAFAIAAAAMVLAIVALTTVPRTPLRRTLDERHATHPVRSAFTDMGEGVRYMVRTPWLLASLLFACLSVLAMMGPLEVLVPVFIKSTLEGDASDHSWVLAAFGVGGAVGSLAMASIRMPRRYLTVMMACWGLGSLPFVLIAEATALWMIILACFVVGITFSAPTVIWGTLLQRRVPPDLLGRVSSLDFFVSISLMPVSMALVGPVSELIGVRATFWIAALAPLVVCVVAWLWARMPADEVSNPLD</sequence>
<evidence type="ECO:0000256" key="1">
    <source>
        <dbReference type="ARBA" id="ARBA00004651"/>
    </source>
</evidence>
<evidence type="ECO:0000256" key="5">
    <source>
        <dbReference type="ARBA" id="ARBA00023136"/>
    </source>
</evidence>
<feature type="transmembrane region" description="Helical" evidence="6">
    <location>
        <begin position="341"/>
        <end position="362"/>
    </location>
</feature>
<dbReference type="PROSITE" id="PS50850">
    <property type="entry name" value="MFS"/>
    <property type="match status" value="1"/>
</dbReference>
<feature type="transmembrane region" description="Helical" evidence="6">
    <location>
        <begin position="374"/>
        <end position="396"/>
    </location>
</feature>
<keyword evidence="4 6" id="KW-1133">Transmembrane helix</keyword>
<dbReference type="AlphaFoldDB" id="A0A4V5TKL2"/>
<keyword evidence="3 6" id="KW-0812">Transmembrane</keyword>
<dbReference type="OrthoDB" id="69054at2"/>
<gene>
    <name evidence="8" type="ORF">FC770_02440</name>
</gene>
<dbReference type="Pfam" id="PF07690">
    <property type="entry name" value="MFS_1"/>
    <property type="match status" value="1"/>
</dbReference>
<feature type="transmembrane region" description="Helical" evidence="6">
    <location>
        <begin position="317"/>
        <end position="335"/>
    </location>
</feature>
<evidence type="ECO:0000259" key="7">
    <source>
        <dbReference type="PROSITE" id="PS50850"/>
    </source>
</evidence>
<comment type="caution">
    <text evidence="8">The sequence shown here is derived from an EMBL/GenBank/DDBJ whole genome shotgun (WGS) entry which is preliminary data.</text>
</comment>
<evidence type="ECO:0000313" key="8">
    <source>
        <dbReference type="EMBL" id="TKI64053.1"/>
    </source>
</evidence>
<protein>
    <submittedName>
        <fullName evidence="8">MFS transporter</fullName>
    </submittedName>
</protein>
<dbReference type="GO" id="GO:0022857">
    <property type="term" value="F:transmembrane transporter activity"/>
    <property type="evidence" value="ECO:0007669"/>
    <property type="project" value="InterPro"/>
</dbReference>
<name>A0A4V5TKL2_9ACTN</name>
<feature type="transmembrane region" description="Helical" evidence="6">
    <location>
        <begin position="40"/>
        <end position="60"/>
    </location>
</feature>
<feature type="transmembrane region" description="Helical" evidence="6">
    <location>
        <begin position="291"/>
        <end position="310"/>
    </location>
</feature>
<feature type="transmembrane region" description="Helical" evidence="6">
    <location>
        <begin position="128"/>
        <end position="149"/>
    </location>
</feature>
<dbReference type="InterPro" id="IPR036259">
    <property type="entry name" value="MFS_trans_sf"/>
</dbReference>
<organism evidence="8 9">
    <name type="scientific">Nocardioides jishulii</name>
    <dbReference type="NCBI Taxonomy" id="2575440"/>
    <lineage>
        <taxon>Bacteria</taxon>
        <taxon>Bacillati</taxon>
        <taxon>Actinomycetota</taxon>
        <taxon>Actinomycetes</taxon>
        <taxon>Propionibacteriales</taxon>
        <taxon>Nocardioidaceae</taxon>
        <taxon>Nocardioides</taxon>
    </lineage>
</organism>
<dbReference type="EMBL" id="SZPY01000001">
    <property type="protein sequence ID" value="TKI64053.1"/>
    <property type="molecule type" value="Genomic_DNA"/>
</dbReference>
<dbReference type="PANTHER" id="PTHR23513:SF6">
    <property type="entry name" value="MAJOR FACILITATOR SUPERFAMILY ASSOCIATED DOMAIN-CONTAINING PROTEIN"/>
    <property type="match status" value="1"/>
</dbReference>
<feature type="transmembrane region" description="Helical" evidence="6">
    <location>
        <begin position="101"/>
        <end position="122"/>
    </location>
</feature>
<dbReference type="SUPFAM" id="SSF103473">
    <property type="entry name" value="MFS general substrate transporter"/>
    <property type="match status" value="1"/>
</dbReference>
<evidence type="ECO:0000313" key="9">
    <source>
        <dbReference type="Proteomes" id="UP000307808"/>
    </source>
</evidence>
<evidence type="ECO:0000256" key="3">
    <source>
        <dbReference type="ARBA" id="ARBA00022692"/>
    </source>
</evidence>
<dbReference type="InterPro" id="IPR011701">
    <property type="entry name" value="MFS"/>
</dbReference>
<dbReference type="InterPro" id="IPR020846">
    <property type="entry name" value="MFS_dom"/>
</dbReference>
<evidence type="ECO:0000256" key="4">
    <source>
        <dbReference type="ARBA" id="ARBA00022989"/>
    </source>
</evidence>
<reference evidence="8 9" key="1">
    <citation type="submission" date="2019-04" db="EMBL/GenBank/DDBJ databases">
        <authorList>
            <person name="Dong K."/>
        </authorList>
    </citation>
    <scope>NUCLEOTIDE SEQUENCE [LARGE SCALE GENOMIC DNA]</scope>
    <source>
        <strain evidence="9">dk3543</strain>
    </source>
</reference>
<evidence type="ECO:0000256" key="2">
    <source>
        <dbReference type="ARBA" id="ARBA00022475"/>
    </source>
</evidence>
<dbReference type="Gene3D" id="1.20.1250.20">
    <property type="entry name" value="MFS general substrate transporter like domains"/>
    <property type="match status" value="1"/>
</dbReference>
<comment type="subcellular location">
    <subcellularLocation>
        <location evidence="1">Cell membrane</location>
        <topology evidence="1">Multi-pass membrane protein</topology>
    </subcellularLocation>
</comment>
<feature type="transmembrane region" description="Helical" evidence="6">
    <location>
        <begin position="170"/>
        <end position="191"/>
    </location>
</feature>
<feature type="transmembrane region" description="Helical" evidence="6">
    <location>
        <begin position="197"/>
        <end position="215"/>
    </location>
</feature>
<feature type="transmembrane region" description="Helical" evidence="6">
    <location>
        <begin position="252"/>
        <end position="279"/>
    </location>
</feature>
<keyword evidence="9" id="KW-1185">Reference proteome</keyword>
<evidence type="ECO:0000256" key="6">
    <source>
        <dbReference type="SAM" id="Phobius"/>
    </source>
</evidence>
<keyword evidence="2" id="KW-1003">Cell membrane</keyword>
<accession>A0A4V5TKL2</accession>
<feature type="domain" description="Major facilitator superfamily (MFS) profile" evidence="7">
    <location>
        <begin position="36"/>
        <end position="432"/>
    </location>
</feature>
<dbReference type="Proteomes" id="UP000307808">
    <property type="component" value="Unassembled WGS sequence"/>
</dbReference>
<feature type="transmembrane region" description="Helical" evidence="6">
    <location>
        <begin position="72"/>
        <end position="94"/>
    </location>
</feature>
<keyword evidence="5 6" id="KW-0472">Membrane</keyword>
<dbReference type="CDD" id="cd06173">
    <property type="entry name" value="MFS_MefA_like"/>
    <property type="match status" value="1"/>
</dbReference>
<feature type="transmembrane region" description="Helical" evidence="6">
    <location>
        <begin position="408"/>
        <end position="428"/>
    </location>
</feature>
<dbReference type="PANTHER" id="PTHR23513">
    <property type="entry name" value="INTEGRAL MEMBRANE EFFLUX PROTEIN-RELATED"/>
    <property type="match status" value="1"/>
</dbReference>
<proteinExistence type="predicted"/>
<dbReference type="GO" id="GO:0005886">
    <property type="term" value="C:plasma membrane"/>
    <property type="evidence" value="ECO:0007669"/>
    <property type="project" value="UniProtKB-SubCell"/>
</dbReference>